<comment type="caution">
    <text evidence="2">The sequence shown here is derived from an EMBL/GenBank/DDBJ whole genome shotgun (WGS) entry which is preliminary data.</text>
</comment>
<proteinExistence type="predicted"/>
<dbReference type="Proteomes" id="UP000601435">
    <property type="component" value="Unassembled WGS sequence"/>
</dbReference>
<reference evidence="2" key="1">
    <citation type="submission" date="2021-02" db="EMBL/GenBank/DDBJ databases">
        <authorList>
            <person name="Dougan E. K."/>
            <person name="Rhodes N."/>
            <person name="Thang M."/>
            <person name="Chan C."/>
        </authorList>
    </citation>
    <scope>NUCLEOTIDE SEQUENCE</scope>
</reference>
<organism evidence="2 3">
    <name type="scientific">Symbiodinium necroappetens</name>
    <dbReference type="NCBI Taxonomy" id="1628268"/>
    <lineage>
        <taxon>Eukaryota</taxon>
        <taxon>Sar</taxon>
        <taxon>Alveolata</taxon>
        <taxon>Dinophyceae</taxon>
        <taxon>Suessiales</taxon>
        <taxon>Symbiodiniaceae</taxon>
        <taxon>Symbiodinium</taxon>
    </lineage>
</organism>
<evidence type="ECO:0000313" key="2">
    <source>
        <dbReference type="EMBL" id="CAE7243750.1"/>
    </source>
</evidence>
<feature type="non-terminal residue" evidence="2">
    <location>
        <position position="115"/>
    </location>
</feature>
<sequence length="115" mass="12707">GGSLRDRLQSGLRICPSAAARIALFLTDCEVLCSTGLTMSAVMSICHSKVEERPRPRRTEGTQQLAKEDVRPKIAGAVVTSRPRAPKAAKLYQRQRARWPRGCLNRSCTVQEEAE</sequence>
<dbReference type="AlphaFoldDB" id="A0A812LM94"/>
<name>A0A812LM94_9DINO</name>
<keyword evidence="3" id="KW-1185">Reference proteome</keyword>
<feature type="region of interest" description="Disordered" evidence="1">
    <location>
        <begin position="52"/>
        <end position="71"/>
    </location>
</feature>
<dbReference type="OrthoDB" id="421680at2759"/>
<protein>
    <submittedName>
        <fullName evidence="2">Uncharacterized protein</fullName>
    </submittedName>
</protein>
<accession>A0A812LM94</accession>
<dbReference type="EMBL" id="CAJNJA010009152">
    <property type="protein sequence ID" value="CAE7243750.1"/>
    <property type="molecule type" value="Genomic_DNA"/>
</dbReference>
<evidence type="ECO:0000313" key="3">
    <source>
        <dbReference type="Proteomes" id="UP000601435"/>
    </source>
</evidence>
<gene>
    <name evidence="2" type="ORF">SNEC2469_LOCUS4610</name>
</gene>
<feature type="non-terminal residue" evidence="2">
    <location>
        <position position="1"/>
    </location>
</feature>
<evidence type="ECO:0000256" key="1">
    <source>
        <dbReference type="SAM" id="MobiDB-lite"/>
    </source>
</evidence>